<evidence type="ECO:0000256" key="1">
    <source>
        <dbReference type="ARBA" id="ARBA00001614"/>
    </source>
</evidence>
<dbReference type="InterPro" id="IPR008183">
    <property type="entry name" value="Aldose_1/G6P_1-epimerase"/>
</dbReference>
<dbReference type="PIRSF" id="PIRSF005096">
    <property type="entry name" value="GALM"/>
    <property type="match status" value="1"/>
</dbReference>
<dbReference type="UniPathway" id="UPA00242"/>
<comment type="catalytic activity">
    <reaction evidence="1 8">
        <text>alpha-D-glucose = beta-D-glucose</text>
        <dbReference type="Rhea" id="RHEA:10264"/>
        <dbReference type="ChEBI" id="CHEBI:15903"/>
        <dbReference type="ChEBI" id="CHEBI:17925"/>
        <dbReference type="EC" id="5.1.3.3"/>
    </reaction>
</comment>
<evidence type="ECO:0000256" key="2">
    <source>
        <dbReference type="ARBA" id="ARBA00005028"/>
    </source>
</evidence>
<accession>A0A8J6TPZ8</accession>
<sequence length="342" mass="38695">MEQQLFGTTNSGFPVYCFSMTDKEGITATVCNYGCRIIQLSTPDRTGFFRNIVLGYDQFPPYEADAKYAGAVVGRVANVIRNAKFELDGRVYKLTPNDPPHHLHGGAQSFSNTVWEVLERSECRIVFSHRFTDGADGYPGNLDVKVIYSLPGNGAFHIRYEAVSDQKTPISFTNHSYFNLDADFTRNITDHLIQIRADQYLELSEQALPTGVLASVADSRLDFRIPRTLEHIEDPALQSTRGYDHTFLLSGNGMRHAASAYSPYTGRRMQVYTDLPALQFYTSNYPEDLLFLHDGVPDRLHNAVCFETQYATDFVHHTSFPGKYLLPGERYSSETVYRFDTV</sequence>
<comment type="pathway">
    <text evidence="2 8">Carbohydrate metabolism; hexose metabolism.</text>
</comment>
<organism evidence="12 13">
    <name type="scientific">Massiliimalia timonensis</name>
    <dbReference type="NCBI Taxonomy" id="1987501"/>
    <lineage>
        <taxon>Bacteria</taxon>
        <taxon>Bacillati</taxon>
        <taxon>Bacillota</taxon>
        <taxon>Clostridia</taxon>
        <taxon>Eubacteriales</taxon>
        <taxon>Oscillospiraceae</taxon>
        <taxon>Massiliimalia</taxon>
    </lineage>
</organism>
<name>A0A8J6TPZ8_9FIRM</name>
<dbReference type="RefSeq" id="WP_187536416.1">
    <property type="nucleotide sequence ID" value="NZ_JACRTL010000003.1"/>
</dbReference>
<dbReference type="PROSITE" id="PS00545">
    <property type="entry name" value="ALDOSE_1_EPIMERASE"/>
    <property type="match status" value="1"/>
</dbReference>
<feature type="binding site" evidence="11">
    <location>
        <begin position="175"/>
        <end position="177"/>
    </location>
    <ligand>
        <name>beta-D-galactose</name>
        <dbReference type="ChEBI" id="CHEBI:27667"/>
    </ligand>
</feature>
<evidence type="ECO:0000256" key="7">
    <source>
        <dbReference type="ARBA" id="ARBA00023277"/>
    </source>
</evidence>
<dbReference type="NCBIfam" id="NF008277">
    <property type="entry name" value="PRK11055.1"/>
    <property type="match status" value="1"/>
</dbReference>
<reference evidence="12" key="1">
    <citation type="submission" date="2020-08" db="EMBL/GenBank/DDBJ databases">
        <title>Genome public.</title>
        <authorList>
            <person name="Liu C."/>
            <person name="Sun Q."/>
        </authorList>
    </citation>
    <scope>NUCLEOTIDE SEQUENCE</scope>
    <source>
        <strain evidence="12">NSJ-15</strain>
    </source>
</reference>
<keyword evidence="6 8" id="KW-0413">Isomerase</keyword>
<dbReference type="Pfam" id="PF01263">
    <property type="entry name" value="Aldose_epim"/>
    <property type="match status" value="1"/>
</dbReference>
<dbReference type="Gene3D" id="2.70.98.10">
    <property type="match status" value="1"/>
</dbReference>
<feature type="active site" description="Proton acceptor" evidence="9">
    <location>
        <position position="307"/>
    </location>
</feature>
<evidence type="ECO:0000256" key="6">
    <source>
        <dbReference type="ARBA" id="ARBA00023235"/>
    </source>
</evidence>
<evidence type="ECO:0000256" key="5">
    <source>
        <dbReference type="ARBA" id="ARBA00014165"/>
    </source>
</evidence>
<dbReference type="GO" id="GO:0004034">
    <property type="term" value="F:aldose 1-epimerase activity"/>
    <property type="evidence" value="ECO:0007669"/>
    <property type="project" value="UniProtKB-EC"/>
</dbReference>
<dbReference type="SUPFAM" id="SSF74650">
    <property type="entry name" value="Galactose mutarotase-like"/>
    <property type="match status" value="1"/>
</dbReference>
<dbReference type="GO" id="GO:0006006">
    <property type="term" value="P:glucose metabolic process"/>
    <property type="evidence" value="ECO:0007669"/>
    <property type="project" value="TreeGrafter"/>
</dbReference>
<evidence type="ECO:0000256" key="3">
    <source>
        <dbReference type="ARBA" id="ARBA00006206"/>
    </source>
</evidence>
<keyword evidence="7 8" id="KW-0119">Carbohydrate metabolism</keyword>
<evidence type="ECO:0000256" key="11">
    <source>
        <dbReference type="PIRSR" id="PIRSR005096-3"/>
    </source>
</evidence>
<dbReference type="CDD" id="cd09019">
    <property type="entry name" value="galactose_mutarotase_like"/>
    <property type="match status" value="1"/>
</dbReference>
<evidence type="ECO:0000313" key="12">
    <source>
        <dbReference type="EMBL" id="MBC8610719.1"/>
    </source>
</evidence>
<proteinExistence type="inferred from homology"/>
<dbReference type="EMBL" id="JACRTL010000003">
    <property type="protein sequence ID" value="MBC8610719.1"/>
    <property type="molecule type" value="Genomic_DNA"/>
</dbReference>
<dbReference type="InterPro" id="IPR011013">
    <property type="entry name" value="Gal_mutarotase_sf_dom"/>
</dbReference>
<evidence type="ECO:0000256" key="10">
    <source>
        <dbReference type="PIRSR" id="PIRSR005096-2"/>
    </source>
</evidence>
<evidence type="ECO:0000313" key="13">
    <source>
        <dbReference type="Proteomes" id="UP000632659"/>
    </source>
</evidence>
<keyword evidence="13" id="KW-1185">Reference proteome</keyword>
<feature type="binding site" evidence="10">
    <location>
        <position position="244"/>
    </location>
    <ligand>
        <name>beta-D-galactose</name>
        <dbReference type="ChEBI" id="CHEBI:27667"/>
    </ligand>
</feature>
<feature type="active site" description="Proton donor" evidence="9">
    <location>
        <position position="175"/>
    </location>
</feature>
<dbReference type="PANTHER" id="PTHR10091:SF0">
    <property type="entry name" value="GALACTOSE MUTAROTASE"/>
    <property type="match status" value="1"/>
</dbReference>
<evidence type="ECO:0000256" key="4">
    <source>
        <dbReference type="ARBA" id="ARBA00013185"/>
    </source>
</evidence>
<evidence type="ECO:0000256" key="8">
    <source>
        <dbReference type="PIRNR" id="PIRNR005096"/>
    </source>
</evidence>
<dbReference type="GO" id="GO:0033499">
    <property type="term" value="P:galactose catabolic process via UDP-galactose, Leloir pathway"/>
    <property type="evidence" value="ECO:0007669"/>
    <property type="project" value="TreeGrafter"/>
</dbReference>
<protein>
    <recommendedName>
        <fullName evidence="5 8">Aldose 1-epimerase</fullName>
        <ecNumber evidence="4 8">5.1.3.3</ecNumber>
    </recommendedName>
</protein>
<dbReference type="InterPro" id="IPR018052">
    <property type="entry name" value="Ald1_epimerase_CS"/>
</dbReference>
<dbReference type="AlphaFoldDB" id="A0A8J6TPZ8"/>
<dbReference type="EC" id="5.1.3.3" evidence="4 8"/>
<comment type="caution">
    <text evidence="12">The sequence shown here is derived from an EMBL/GenBank/DDBJ whole genome shotgun (WGS) entry which is preliminary data.</text>
</comment>
<dbReference type="PANTHER" id="PTHR10091">
    <property type="entry name" value="ALDOSE-1-EPIMERASE"/>
    <property type="match status" value="1"/>
</dbReference>
<evidence type="ECO:0000256" key="9">
    <source>
        <dbReference type="PIRSR" id="PIRSR005096-1"/>
    </source>
</evidence>
<dbReference type="Proteomes" id="UP000632659">
    <property type="component" value="Unassembled WGS sequence"/>
</dbReference>
<dbReference type="GO" id="GO:0030246">
    <property type="term" value="F:carbohydrate binding"/>
    <property type="evidence" value="ECO:0007669"/>
    <property type="project" value="InterPro"/>
</dbReference>
<gene>
    <name evidence="12" type="ORF">H8702_06225</name>
</gene>
<dbReference type="InterPro" id="IPR015443">
    <property type="entry name" value="Aldose_1-epimerase"/>
</dbReference>
<comment type="similarity">
    <text evidence="3 8">Belongs to the aldose epimerase family.</text>
</comment>
<dbReference type="InterPro" id="IPR047215">
    <property type="entry name" value="Galactose_mutarotase-like"/>
</dbReference>
<dbReference type="InterPro" id="IPR014718">
    <property type="entry name" value="GH-type_carb-bd"/>
</dbReference>